<proteinExistence type="inferred from homology"/>
<sequence>MESVRAVYKHGVLVPEKKLDLKEGEEVIIVLKKPERISKYFGMFKRERVEEVIEEIENEGVL</sequence>
<comment type="similarity">
    <text evidence="1 3">Belongs to the UPF0165 family.</text>
</comment>
<keyword evidence="5" id="KW-1185">Reference proteome</keyword>
<evidence type="ECO:0000256" key="1">
    <source>
        <dbReference type="ARBA" id="ARBA00006615"/>
    </source>
</evidence>
<dbReference type="Proteomes" id="UP000306007">
    <property type="component" value="Chromosome"/>
</dbReference>
<gene>
    <name evidence="4" type="ORF">FH039_03600</name>
</gene>
<dbReference type="EMBL" id="CP040846">
    <property type="protein sequence ID" value="QDA32296.1"/>
    <property type="molecule type" value="Genomic_DNA"/>
</dbReference>
<dbReference type="SUPFAM" id="SSF141694">
    <property type="entry name" value="AF2212/PG0164-like"/>
    <property type="match status" value="1"/>
</dbReference>
<keyword evidence="2 3" id="KW-1277">Toxin-antitoxin system</keyword>
<dbReference type="OrthoDB" id="378050at2157"/>
<dbReference type="GeneID" id="40474238"/>
<evidence type="ECO:0000313" key="4">
    <source>
        <dbReference type="EMBL" id="QDA32296.1"/>
    </source>
</evidence>
<dbReference type="InterPro" id="IPR008203">
    <property type="entry name" value="AF2212-like"/>
</dbReference>
<dbReference type="AlphaFoldDB" id="A0A4Y5SN16"/>
<dbReference type="KEGG" id="tic:FH039_03600"/>
<name>A0A4Y5SN16_9EURY</name>
<dbReference type="RefSeq" id="WP_139681613.1">
    <property type="nucleotide sequence ID" value="NZ_CP040846.1"/>
</dbReference>
<evidence type="ECO:0000313" key="5">
    <source>
        <dbReference type="Proteomes" id="UP000306007"/>
    </source>
</evidence>
<organism evidence="4 5">
    <name type="scientific">Thermococcus indicus</name>
    <dbReference type="NCBI Taxonomy" id="2586643"/>
    <lineage>
        <taxon>Archaea</taxon>
        <taxon>Methanobacteriati</taxon>
        <taxon>Methanobacteriota</taxon>
        <taxon>Thermococci</taxon>
        <taxon>Thermococcales</taxon>
        <taxon>Thermococcaceae</taxon>
        <taxon>Thermococcus</taxon>
    </lineage>
</organism>
<dbReference type="Gene3D" id="4.10.1150.10">
    <property type="entry name" value="AF2212/PG0164-like"/>
    <property type="match status" value="1"/>
</dbReference>
<protein>
    <recommendedName>
        <fullName evidence="3">Antitoxin</fullName>
    </recommendedName>
</protein>
<evidence type="ECO:0000256" key="2">
    <source>
        <dbReference type="ARBA" id="ARBA00022649"/>
    </source>
</evidence>
<evidence type="ECO:0000256" key="3">
    <source>
        <dbReference type="RuleBase" id="RU368051"/>
    </source>
</evidence>
<dbReference type="Pfam" id="PF01954">
    <property type="entry name" value="AF2212-like"/>
    <property type="match status" value="1"/>
</dbReference>
<dbReference type="InterPro" id="IPR024069">
    <property type="entry name" value="AF2212-like_dom_sf"/>
</dbReference>
<accession>A0A4Y5SN16</accession>
<comment type="function">
    <text evidence="3">Antitoxin component of a type II toxin-antitoxin (TA) system.</text>
</comment>
<reference evidence="4 5" key="1">
    <citation type="submission" date="2019-06" db="EMBL/GenBank/DDBJ databases">
        <title>Thermococcus indicus sp. nov., a Fe(III)-reducing hyperthermophilic archaeon isolated from the Onnuri vent field of the Central Indian Ocean ridge.</title>
        <authorList>
            <person name="Lim J.K."/>
            <person name="Kim Y.J."/>
            <person name="Kwon K.K."/>
        </authorList>
    </citation>
    <scope>NUCLEOTIDE SEQUENCE [LARGE SCALE GENOMIC DNA]</scope>
    <source>
        <strain evidence="4 5">IOH1</strain>
    </source>
</reference>